<keyword evidence="3" id="KW-0378">Hydrolase</keyword>
<dbReference type="GO" id="GO:0046872">
    <property type="term" value="F:metal ion binding"/>
    <property type="evidence" value="ECO:0007669"/>
    <property type="project" value="UniProtKB-KW"/>
</dbReference>
<gene>
    <name evidence="7" type="ORF">UFOPK1684_01056</name>
</gene>
<feature type="region of interest" description="Disordered" evidence="6">
    <location>
        <begin position="175"/>
        <end position="196"/>
    </location>
</feature>
<accession>A0A6J6EI10</accession>
<dbReference type="GO" id="GO:0042586">
    <property type="term" value="F:peptide deformylase activity"/>
    <property type="evidence" value="ECO:0007669"/>
    <property type="project" value="InterPro"/>
</dbReference>
<feature type="compositionally biased region" description="Basic and acidic residues" evidence="6">
    <location>
        <begin position="182"/>
        <end position="196"/>
    </location>
</feature>
<protein>
    <submittedName>
        <fullName evidence="7">Unannotated protein</fullName>
    </submittedName>
</protein>
<proteinExistence type="inferred from homology"/>
<dbReference type="NCBIfam" id="TIGR00079">
    <property type="entry name" value="pept_deformyl"/>
    <property type="match status" value="1"/>
</dbReference>
<dbReference type="PIRSF" id="PIRSF004749">
    <property type="entry name" value="Pep_def"/>
    <property type="match status" value="1"/>
</dbReference>
<dbReference type="InterPro" id="IPR023635">
    <property type="entry name" value="Peptide_deformylase"/>
</dbReference>
<evidence type="ECO:0000256" key="6">
    <source>
        <dbReference type="SAM" id="MobiDB-lite"/>
    </source>
</evidence>
<dbReference type="GO" id="GO:0006412">
    <property type="term" value="P:translation"/>
    <property type="evidence" value="ECO:0007669"/>
    <property type="project" value="UniProtKB-KW"/>
</dbReference>
<dbReference type="PANTHER" id="PTHR10458:SF2">
    <property type="entry name" value="PEPTIDE DEFORMYLASE, MITOCHONDRIAL"/>
    <property type="match status" value="1"/>
</dbReference>
<comment type="function">
    <text evidence="5">Removes the formyl group from the N-terminal Met of newly synthesized proteins.</text>
</comment>
<dbReference type="CDD" id="cd00487">
    <property type="entry name" value="Pep_deformylase"/>
    <property type="match status" value="1"/>
</dbReference>
<reference evidence="7" key="1">
    <citation type="submission" date="2020-05" db="EMBL/GenBank/DDBJ databases">
        <authorList>
            <person name="Chiriac C."/>
            <person name="Salcher M."/>
            <person name="Ghai R."/>
            <person name="Kavagutti S V."/>
        </authorList>
    </citation>
    <scope>NUCLEOTIDE SEQUENCE</scope>
</reference>
<dbReference type="PANTHER" id="PTHR10458">
    <property type="entry name" value="PEPTIDE DEFORMYLASE"/>
    <property type="match status" value="1"/>
</dbReference>
<organism evidence="7">
    <name type="scientific">freshwater metagenome</name>
    <dbReference type="NCBI Taxonomy" id="449393"/>
    <lineage>
        <taxon>unclassified sequences</taxon>
        <taxon>metagenomes</taxon>
        <taxon>ecological metagenomes</taxon>
    </lineage>
</organism>
<keyword evidence="4" id="KW-0648">Protein biosynthesis</keyword>
<dbReference type="Pfam" id="PF01327">
    <property type="entry name" value="Pep_deformylase"/>
    <property type="match status" value="1"/>
</dbReference>
<dbReference type="NCBIfam" id="NF001159">
    <property type="entry name" value="PRK00150.1-3"/>
    <property type="match status" value="1"/>
</dbReference>
<evidence type="ECO:0000256" key="4">
    <source>
        <dbReference type="ARBA" id="ARBA00022917"/>
    </source>
</evidence>
<name>A0A6J6EI10_9ZZZZ</name>
<evidence type="ECO:0000256" key="3">
    <source>
        <dbReference type="ARBA" id="ARBA00022801"/>
    </source>
</evidence>
<sequence length="196" mass="22016">MTVRSIRITGDPVLHTPAREVVVWDSHLRQLVADMVDTMKAAPGVGLAAPQIGVGLAVFIWEWTDDDDILHKGVVINPSLSKTRIPRGKPDPESDLEGCLSVPDFRFALRRSDDVVLTGKTLDNEDLEVRATGWLARIFQHEFDHLQGTLYVDRLPWRTILKARREIKEEGWARPGLSWLPGRDDFEGSGQDSKEA</sequence>
<comment type="similarity">
    <text evidence="1">Belongs to the polypeptide deformylase family.</text>
</comment>
<keyword evidence="2" id="KW-0479">Metal-binding</keyword>
<evidence type="ECO:0000256" key="5">
    <source>
        <dbReference type="ARBA" id="ARBA00037114"/>
    </source>
</evidence>
<evidence type="ECO:0000256" key="2">
    <source>
        <dbReference type="ARBA" id="ARBA00022723"/>
    </source>
</evidence>
<dbReference type="HAMAP" id="MF_00163">
    <property type="entry name" value="Pep_deformylase"/>
    <property type="match status" value="1"/>
</dbReference>
<evidence type="ECO:0000313" key="7">
    <source>
        <dbReference type="EMBL" id="CAB4576171.1"/>
    </source>
</evidence>
<dbReference type="PRINTS" id="PR01576">
    <property type="entry name" value="PDEFORMYLASE"/>
</dbReference>
<dbReference type="InterPro" id="IPR036821">
    <property type="entry name" value="Peptide_deformylase_sf"/>
</dbReference>
<dbReference type="EMBL" id="CAEZTM010000051">
    <property type="protein sequence ID" value="CAB4576171.1"/>
    <property type="molecule type" value="Genomic_DNA"/>
</dbReference>
<evidence type="ECO:0000256" key="1">
    <source>
        <dbReference type="ARBA" id="ARBA00010759"/>
    </source>
</evidence>
<dbReference type="Gene3D" id="3.90.45.10">
    <property type="entry name" value="Peptide deformylase"/>
    <property type="match status" value="1"/>
</dbReference>
<dbReference type="SUPFAM" id="SSF56420">
    <property type="entry name" value="Peptide deformylase"/>
    <property type="match status" value="1"/>
</dbReference>
<dbReference type="AlphaFoldDB" id="A0A6J6EI10"/>